<name>A0A6J6SLB0_9ZZZZ</name>
<organism evidence="2">
    <name type="scientific">freshwater metagenome</name>
    <dbReference type="NCBI Taxonomy" id="449393"/>
    <lineage>
        <taxon>unclassified sequences</taxon>
        <taxon>metagenomes</taxon>
        <taxon>ecological metagenomes</taxon>
    </lineage>
</organism>
<dbReference type="InterPro" id="IPR006311">
    <property type="entry name" value="TAT_signal"/>
</dbReference>
<evidence type="ECO:0000313" key="2">
    <source>
        <dbReference type="EMBL" id="CAB4735661.1"/>
    </source>
</evidence>
<gene>
    <name evidence="2" type="ORF">UFOPK2761_00877</name>
</gene>
<accession>A0A6J6SLB0</accession>
<proteinExistence type="predicted"/>
<sequence>MTRTPRSRRPASLVAAASAAALLGALLPVTLVAPPAQAANGCLTEVPQGGGPLGPLTPGTRCDDQVPPEATLVSTAPAPNEAGFVSSRSLTFTFTGAHSDADTDPIGFECQFFNTAAAPSEWQSCTSPVTYSDLADTTAVPYTFKVRAFDAADRGIDATAATNPLLGSGGAETDLSDTEDSPQSQVVKIDTRAPQAFIFNTPFDAETPSLPMLTTDSPTFRLASSEGNVVYHCDLDGRQVPCQDGNSTFRRLSAGTKVLSVSATDPAGNVDPDPATTTFTVPADIELPSGGKWRETASPRAFGGSYIETTAFGAKFAVEGTNVREVRLIATKRPQAGILRYKVPGNPNWAKAKLNSSRIERGAVIVLRNPSSKSFTGTMKFKTMSRGKLIEVDAIMLR</sequence>
<protein>
    <submittedName>
        <fullName evidence="2">Unannotated protein</fullName>
    </submittedName>
</protein>
<feature type="region of interest" description="Disordered" evidence="1">
    <location>
        <begin position="160"/>
        <end position="180"/>
    </location>
</feature>
<dbReference type="AlphaFoldDB" id="A0A6J6SLB0"/>
<dbReference type="PROSITE" id="PS51318">
    <property type="entry name" value="TAT"/>
    <property type="match status" value="1"/>
</dbReference>
<dbReference type="EMBL" id="CAEZYQ010000005">
    <property type="protein sequence ID" value="CAB4735661.1"/>
    <property type="molecule type" value="Genomic_DNA"/>
</dbReference>
<reference evidence="2" key="1">
    <citation type="submission" date="2020-05" db="EMBL/GenBank/DDBJ databases">
        <authorList>
            <person name="Chiriac C."/>
            <person name="Salcher M."/>
            <person name="Ghai R."/>
            <person name="Kavagutti S V."/>
        </authorList>
    </citation>
    <scope>NUCLEOTIDE SEQUENCE</scope>
</reference>
<evidence type="ECO:0000256" key="1">
    <source>
        <dbReference type="SAM" id="MobiDB-lite"/>
    </source>
</evidence>